<comment type="caution">
    <text evidence="2">The sequence shown here is derived from an EMBL/GenBank/DDBJ whole genome shotgun (WGS) entry which is preliminary data.</text>
</comment>
<evidence type="ECO:0000256" key="1">
    <source>
        <dbReference type="SAM" id="MobiDB-lite"/>
    </source>
</evidence>
<keyword evidence="3" id="KW-1185">Reference proteome</keyword>
<reference evidence="2 3" key="1">
    <citation type="submission" date="2023-01" db="EMBL/GenBank/DDBJ databases">
        <authorList>
            <person name="Whitehead M."/>
        </authorList>
    </citation>
    <scope>NUCLEOTIDE SEQUENCE [LARGE SCALE GENOMIC DNA]</scope>
</reference>
<organism evidence="2 3">
    <name type="scientific">Macrosiphum euphorbiae</name>
    <name type="common">potato aphid</name>
    <dbReference type="NCBI Taxonomy" id="13131"/>
    <lineage>
        <taxon>Eukaryota</taxon>
        <taxon>Metazoa</taxon>
        <taxon>Ecdysozoa</taxon>
        <taxon>Arthropoda</taxon>
        <taxon>Hexapoda</taxon>
        <taxon>Insecta</taxon>
        <taxon>Pterygota</taxon>
        <taxon>Neoptera</taxon>
        <taxon>Paraneoptera</taxon>
        <taxon>Hemiptera</taxon>
        <taxon>Sternorrhyncha</taxon>
        <taxon>Aphidomorpha</taxon>
        <taxon>Aphidoidea</taxon>
        <taxon>Aphididae</taxon>
        <taxon>Macrosiphini</taxon>
        <taxon>Macrosiphum</taxon>
    </lineage>
</organism>
<evidence type="ECO:0000313" key="2">
    <source>
        <dbReference type="EMBL" id="CAI6355468.1"/>
    </source>
</evidence>
<accession>A0AAV0WIF6</accession>
<feature type="region of interest" description="Disordered" evidence="1">
    <location>
        <begin position="1"/>
        <end position="51"/>
    </location>
</feature>
<dbReference type="EMBL" id="CARXXK010000002">
    <property type="protein sequence ID" value="CAI6355468.1"/>
    <property type="molecule type" value="Genomic_DNA"/>
</dbReference>
<dbReference type="AlphaFoldDB" id="A0AAV0WIF6"/>
<dbReference type="Proteomes" id="UP001160148">
    <property type="component" value="Unassembled WGS sequence"/>
</dbReference>
<evidence type="ECO:0000313" key="3">
    <source>
        <dbReference type="Proteomes" id="UP001160148"/>
    </source>
</evidence>
<protein>
    <submittedName>
        <fullName evidence="2">Uncharacterized protein</fullName>
    </submittedName>
</protein>
<proteinExistence type="predicted"/>
<name>A0AAV0WIF6_9HEMI</name>
<gene>
    <name evidence="2" type="ORF">MEUPH1_LOCUS11316</name>
</gene>
<sequence length="85" mass="9625">MKARLVAATPPDRTKSSGAKRPSKGRSPSKIKSWQESIKTDMSLPPQWPWKPQGTLMSAPVAWPHFRYQAKGEEMWKPHEQPTTA</sequence>